<evidence type="ECO:0000256" key="5">
    <source>
        <dbReference type="ARBA" id="ARBA00023110"/>
    </source>
</evidence>
<evidence type="ECO:0000256" key="2">
    <source>
        <dbReference type="ARBA" id="ARBA00004496"/>
    </source>
</evidence>
<evidence type="ECO:0000256" key="8">
    <source>
        <dbReference type="ARBA" id="ARBA00037071"/>
    </source>
</evidence>
<dbReference type="Pfam" id="PF00254">
    <property type="entry name" value="FKBP_C"/>
    <property type="match status" value="1"/>
</dbReference>
<evidence type="ECO:0000259" key="11">
    <source>
        <dbReference type="PROSITE" id="PS50059"/>
    </source>
</evidence>
<comment type="similarity">
    <text evidence="3 10">Belongs to the FKBP-type PPIase family.</text>
</comment>
<evidence type="ECO:0000256" key="9">
    <source>
        <dbReference type="PROSITE-ProRule" id="PRU00277"/>
    </source>
</evidence>
<organism evidence="12 13">
    <name type="scientific">Persicobacter psychrovividus</name>
    <dbReference type="NCBI Taxonomy" id="387638"/>
    <lineage>
        <taxon>Bacteria</taxon>
        <taxon>Pseudomonadati</taxon>
        <taxon>Bacteroidota</taxon>
        <taxon>Cytophagia</taxon>
        <taxon>Cytophagales</taxon>
        <taxon>Persicobacteraceae</taxon>
        <taxon>Persicobacter</taxon>
    </lineage>
</organism>
<dbReference type="GO" id="GO:0016853">
    <property type="term" value="F:isomerase activity"/>
    <property type="evidence" value="ECO:0007669"/>
    <property type="project" value="UniProtKB-KW"/>
</dbReference>
<evidence type="ECO:0000313" key="13">
    <source>
        <dbReference type="Proteomes" id="UP001354989"/>
    </source>
</evidence>
<keyword evidence="6" id="KW-0143">Chaperone</keyword>
<feature type="domain" description="PPIase FKBP-type" evidence="11">
    <location>
        <begin position="8"/>
        <end position="96"/>
    </location>
</feature>
<comment type="subcellular location">
    <subcellularLocation>
        <location evidence="2">Cytoplasm</location>
    </subcellularLocation>
</comment>
<dbReference type="Gene3D" id="3.10.50.40">
    <property type="match status" value="1"/>
</dbReference>
<protein>
    <recommendedName>
        <fullName evidence="10">Peptidyl-prolyl cis-trans isomerase</fullName>
        <ecNumber evidence="10">5.2.1.8</ecNumber>
    </recommendedName>
</protein>
<comment type="catalytic activity">
    <reaction evidence="1 9 10">
        <text>[protein]-peptidylproline (omega=180) = [protein]-peptidylproline (omega=0)</text>
        <dbReference type="Rhea" id="RHEA:16237"/>
        <dbReference type="Rhea" id="RHEA-COMP:10747"/>
        <dbReference type="Rhea" id="RHEA-COMP:10748"/>
        <dbReference type="ChEBI" id="CHEBI:83833"/>
        <dbReference type="ChEBI" id="CHEBI:83834"/>
        <dbReference type="EC" id="5.2.1.8"/>
    </reaction>
</comment>
<dbReference type="PANTHER" id="PTHR47861:SF3">
    <property type="entry name" value="FKBP-TYPE PEPTIDYL-PROLYL CIS-TRANS ISOMERASE SLYD"/>
    <property type="match status" value="1"/>
</dbReference>
<evidence type="ECO:0000256" key="7">
    <source>
        <dbReference type="ARBA" id="ARBA00023235"/>
    </source>
</evidence>
<dbReference type="InterPro" id="IPR046357">
    <property type="entry name" value="PPIase_dom_sf"/>
</dbReference>
<sequence>MNEVAEKGNLVRVHYTGKLEDGTVFDTSLGKEPLEFALGFGQMIRGFEEAVFGMAVGEKKSVTLSPEKAYGEREEQKVVTVPRANLNLPAEMVLEVGKNLQGQTAEGQPFQVMVVALTADSVTLDQNHALAGKHLTFEIELLALMGDTGF</sequence>
<dbReference type="SUPFAM" id="SSF54534">
    <property type="entry name" value="FKBP-like"/>
    <property type="match status" value="1"/>
</dbReference>
<keyword evidence="4" id="KW-0963">Cytoplasm</keyword>
<evidence type="ECO:0000313" key="12">
    <source>
        <dbReference type="EMBL" id="BDD00106.1"/>
    </source>
</evidence>
<evidence type="ECO:0000256" key="1">
    <source>
        <dbReference type="ARBA" id="ARBA00000971"/>
    </source>
</evidence>
<dbReference type="Proteomes" id="UP001354989">
    <property type="component" value="Chromosome"/>
</dbReference>
<name>A0ABN6LA56_9BACT</name>
<accession>A0ABN6LA56</accession>
<evidence type="ECO:0000256" key="10">
    <source>
        <dbReference type="RuleBase" id="RU003915"/>
    </source>
</evidence>
<reference evidence="12 13" key="1">
    <citation type="submission" date="2021-12" db="EMBL/GenBank/DDBJ databases">
        <title>Genome sequencing of bacteria with rrn-lacking chromosome and rrn-plasmid.</title>
        <authorList>
            <person name="Anda M."/>
            <person name="Iwasaki W."/>
        </authorList>
    </citation>
    <scope>NUCLEOTIDE SEQUENCE [LARGE SCALE GENOMIC DNA]</scope>
    <source>
        <strain evidence="12 13">NBRC 101262</strain>
    </source>
</reference>
<dbReference type="EMBL" id="AP025292">
    <property type="protein sequence ID" value="BDD00106.1"/>
    <property type="molecule type" value="Genomic_DNA"/>
</dbReference>
<gene>
    <name evidence="12" type="ORF">PEPS_23860</name>
</gene>
<evidence type="ECO:0000256" key="4">
    <source>
        <dbReference type="ARBA" id="ARBA00022490"/>
    </source>
</evidence>
<proteinExistence type="inferred from homology"/>
<evidence type="ECO:0000256" key="3">
    <source>
        <dbReference type="ARBA" id="ARBA00006577"/>
    </source>
</evidence>
<dbReference type="EC" id="5.2.1.8" evidence="10"/>
<keyword evidence="13" id="KW-1185">Reference proteome</keyword>
<dbReference type="InterPro" id="IPR001179">
    <property type="entry name" value="PPIase_FKBP_dom"/>
</dbReference>
<dbReference type="PROSITE" id="PS50059">
    <property type="entry name" value="FKBP_PPIASE"/>
    <property type="match status" value="1"/>
</dbReference>
<keyword evidence="5 9" id="KW-0697">Rotamase</keyword>
<evidence type="ECO:0000256" key="6">
    <source>
        <dbReference type="ARBA" id="ARBA00023186"/>
    </source>
</evidence>
<keyword evidence="7 9" id="KW-0413">Isomerase</keyword>
<comment type="function">
    <text evidence="8">Also involved in hydrogenase metallocenter assembly, probably by participating in the nickel insertion step. This function in hydrogenase biosynthesis requires chaperone activity and the presence of the metal-binding domain, but not PPIase activity.</text>
</comment>
<dbReference type="PANTHER" id="PTHR47861">
    <property type="entry name" value="FKBP-TYPE PEPTIDYL-PROLYL CIS-TRANS ISOMERASE SLYD"/>
    <property type="match status" value="1"/>
</dbReference>